<dbReference type="EMBL" id="PYAV01000002">
    <property type="protein sequence ID" value="PSL50828.1"/>
    <property type="molecule type" value="Genomic_DNA"/>
</dbReference>
<evidence type="ECO:0000256" key="2">
    <source>
        <dbReference type="ARBA" id="ARBA00004919"/>
    </source>
</evidence>
<dbReference type="UniPathway" id="UPA00834">
    <property type="reaction ID" value="UER00712"/>
</dbReference>
<keyword evidence="3 10" id="KW-1003">Cell membrane</keyword>
<dbReference type="EC" id="2.5.1.141" evidence="10"/>
<dbReference type="HAMAP" id="MF_00154">
    <property type="entry name" value="CyoE_CtaB"/>
    <property type="match status" value="1"/>
</dbReference>
<reference evidence="11 12" key="1">
    <citation type="submission" date="2018-03" db="EMBL/GenBank/DDBJ databases">
        <title>Genomic Encyclopedia of Type Strains, Phase III (KMG-III): the genomes of soil and plant-associated and newly described type strains.</title>
        <authorList>
            <person name="Whitman W."/>
        </authorList>
    </citation>
    <scope>NUCLEOTIDE SEQUENCE [LARGE SCALE GENOMIC DNA]</scope>
    <source>
        <strain evidence="11 12">CGMCC 1.07653</strain>
    </source>
</reference>
<dbReference type="InterPro" id="IPR000537">
    <property type="entry name" value="UbiA_prenyltransferase"/>
</dbReference>
<comment type="pathway">
    <text evidence="2 10">Porphyrin-containing compound metabolism; heme O biosynthesis; heme O from protoheme: step 1/1.</text>
</comment>
<evidence type="ECO:0000256" key="3">
    <source>
        <dbReference type="ARBA" id="ARBA00022475"/>
    </source>
</evidence>
<evidence type="ECO:0000256" key="7">
    <source>
        <dbReference type="ARBA" id="ARBA00023133"/>
    </source>
</evidence>
<feature type="transmembrane region" description="Helical" evidence="10">
    <location>
        <begin position="292"/>
        <end position="310"/>
    </location>
</feature>
<dbReference type="GO" id="GO:0005886">
    <property type="term" value="C:plasma membrane"/>
    <property type="evidence" value="ECO:0007669"/>
    <property type="project" value="UniProtKB-SubCell"/>
</dbReference>
<dbReference type="NCBIfam" id="NF003349">
    <property type="entry name" value="PRK04375.1-2"/>
    <property type="match status" value="1"/>
</dbReference>
<keyword evidence="7 10" id="KW-0350">Heme biosynthesis</keyword>
<feature type="transmembrane region" description="Helical" evidence="10">
    <location>
        <begin position="191"/>
        <end position="212"/>
    </location>
</feature>
<name>A0A2P8HXA6_9BACI</name>
<dbReference type="FunFam" id="1.10.357.140:FF:000001">
    <property type="entry name" value="Protoheme IX farnesyltransferase"/>
    <property type="match status" value="1"/>
</dbReference>
<dbReference type="Gene3D" id="1.10.357.140">
    <property type="entry name" value="UbiA prenyltransferase"/>
    <property type="match status" value="1"/>
</dbReference>
<dbReference type="Proteomes" id="UP000242310">
    <property type="component" value="Unassembled WGS sequence"/>
</dbReference>
<evidence type="ECO:0000313" key="11">
    <source>
        <dbReference type="EMBL" id="PSL50828.1"/>
    </source>
</evidence>
<comment type="catalytic activity">
    <reaction evidence="9 10">
        <text>heme b + (2E,6E)-farnesyl diphosphate + H2O = Fe(II)-heme o + diphosphate</text>
        <dbReference type="Rhea" id="RHEA:28070"/>
        <dbReference type="ChEBI" id="CHEBI:15377"/>
        <dbReference type="ChEBI" id="CHEBI:33019"/>
        <dbReference type="ChEBI" id="CHEBI:60344"/>
        <dbReference type="ChEBI" id="CHEBI:60530"/>
        <dbReference type="ChEBI" id="CHEBI:175763"/>
        <dbReference type="EC" id="2.5.1.141"/>
    </reaction>
</comment>
<evidence type="ECO:0000256" key="4">
    <source>
        <dbReference type="ARBA" id="ARBA00022679"/>
    </source>
</evidence>
<feature type="transmembrane region" description="Helical" evidence="10">
    <location>
        <begin position="45"/>
        <end position="64"/>
    </location>
</feature>
<dbReference type="NCBIfam" id="TIGR01473">
    <property type="entry name" value="cyoE_ctaB"/>
    <property type="match status" value="1"/>
</dbReference>
<organism evidence="11 12">
    <name type="scientific">Salsuginibacillus halophilus</name>
    <dbReference type="NCBI Taxonomy" id="517424"/>
    <lineage>
        <taxon>Bacteria</taxon>
        <taxon>Bacillati</taxon>
        <taxon>Bacillota</taxon>
        <taxon>Bacilli</taxon>
        <taxon>Bacillales</taxon>
        <taxon>Bacillaceae</taxon>
        <taxon>Salsuginibacillus</taxon>
    </lineage>
</organism>
<keyword evidence="8 10" id="KW-0472">Membrane</keyword>
<dbReference type="CDD" id="cd13957">
    <property type="entry name" value="PT_UbiA_Cox10"/>
    <property type="match status" value="1"/>
</dbReference>
<feature type="transmembrane region" description="Helical" evidence="10">
    <location>
        <begin position="70"/>
        <end position="92"/>
    </location>
</feature>
<keyword evidence="4 10" id="KW-0808">Transferase</keyword>
<dbReference type="PANTHER" id="PTHR43448:SF2">
    <property type="entry name" value="PROTOHEME IX FARNESYLTRANSFERASE, MITOCHONDRIAL"/>
    <property type="match status" value="1"/>
</dbReference>
<evidence type="ECO:0000256" key="1">
    <source>
        <dbReference type="ARBA" id="ARBA00004651"/>
    </source>
</evidence>
<comment type="similarity">
    <text evidence="10">Belongs to the UbiA prenyltransferase family. Protoheme IX farnesyltransferase subfamily.</text>
</comment>
<feature type="transmembrane region" description="Helical" evidence="10">
    <location>
        <begin position="139"/>
        <end position="158"/>
    </location>
</feature>
<comment type="subcellular location">
    <subcellularLocation>
        <location evidence="1 10">Cell membrane</location>
        <topology evidence="1 10">Multi-pass membrane protein</topology>
    </subcellularLocation>
</comment>
<evidence type="ECO:0000256" key="5">
    <source>
        <dbReference type="ARBA" id="ARBA00022692"/>
    </source>
</evidence>
<dbReference type="RefSeq" id="WP_106587549.1">
    <property type="nucleotide sequence ID" value="NZ_PYAV01000002.1"/>
</dbReference>
<dbReference type="PROSITE" id="PS00943">
    <property type="entry name" value="UBIA"/>
    <property type="match status" value="1"/>
</dbReference>
<evidence type="ECO:0000256" key="8">
    <source>
        <dbReference type="ARBA" id="ARBA00023136"/>
    </source>
</evidence>
<dbReference type="GO" id="GO:0008495">
    <property type="term" value="F:protoheme IX farnesyltransferase activity"/>
    <property type="evidence" value="ECO:0007669"/>
    <property type="project" value="UniProtKB-UniRule"/>
</dbReference>
<protein>
    <recommendedName>
        <fullName evidence="10">Protoheme IX farnesyltransferase</fullName>
        <ecNumber evidence="10">2.5.1.141</ecNumber>
    </recommendedName>
    <alternativeName>
        <fullName evidence="10">Heme B farnesyltransferase</fullName>
    </alternativeName>
    <alternativeName>
        <fullName evidence="10">Heme O synthase</fullName>
    </alternativeName>
</protein>
<dbReference type="InterPro" id="IPR006369">
    <property type="entry name" value="Protohaem_IX_farnesylTrfase"/>
</dbReference>
<keyword evidence="12" id="KW-1185">Reference proteome</keyword>
<comment type="subunit">
    <text evidence="10">Interacts with CtaA.</text>
</comment>
<accession>A0A2P8HXA6</accession>
<gene>
    <name evidence="10" type="primary">ctaB</name>
    <name evidence="11" type="ORF">B0H94_102104</name>
</gene>
<dbReference type="OrthoDB" id="9814417at2"/>
<evidence type="ECO:0000256" key="9">
    <source>
        <dbReference type="ARBA" id="ARBA00047690"/>
    </source>
</evidence>
<comment type="caution">
    <text evidence="11">The sequence shown here is derived from an EMBL/GenBank/DDBJ whole genome shotgun (WGS) entry which is preliminary data.</text>
</comment>
<comment type="miscellaneous">
    <text evidence="10">Carbon 2 of the heme B porphyrin ring is defined according to the Fischer nomenclature.</text>
</comment>
<comment type="function">
    <text evidence="10">Converts heme B (protoheme IX) to heme O by substitution of the vinyl group on carbon 2 of heme B porphyrin ring with a hydroxyethyl farnesyl side group.</text>
</comment>
<evidence type="ECO:0000256" key="10">
    <source>
        <dbReference type="HAMAP-Rule" id="MF_00154"/>
    </source>
</evidence>
<dbReference type="Pfam" id="PF01040">
    <property type="entry name" value="UbiA"/>
    <property type="match status" value="1"/>
</dbReference>
<feature type="transmembrane region" description="Helical" evidence="10">
    <location>
        <begin position="240"/>
        <end position="257"/>
    </location>
</feature>
<dbReference type="GO" id="GO:0048034">
    <property type="term" value="P:heme O biosynthetic process"/>
    <property type="evidence" value="ECO:0007669"/>
    <property type="project" value="UniProtKB-UniRule"/>
</dbReference>
<feature type="transmembrane region" description="Helical" evidence="10">
    <location>
        <begin position="165"/>
        <end position="185"/>
    </location>
</feature>
<keyword evidence="5 10" id="KW-0812">Transmembrane</keyword>
<dbReference type="InterPro" id="IPR044878">
    <property type="entry name" value="UbiA_sf"/>
</dbReference>
<keyword evidence="6 10" id="KW-1133">Transmembrane helix</keyword>
<proteinExistence type="inferred from homology"/>
<dbReference type="PANTHER" id="PTHR43448">
    <property type="entry name" value="PROTOHEME IX FARNESYLTRANSFERASE, MITOCHONDRIAL"/>
    <property type="match status" value="1"/>
</dbReference>
<feature type="transmembrane region" description="Helical" evidence="10">
    <location>
        <begin position="113"/>
        <end position="133"/>
    </location>
</feature>
<dbReference type="AlphaFoldDB" id="A0A2P8HXA6"/>
<dbReference type="InterPro" id="IPR030470">
    <property type="entry name" value="UbiA_prenylTrfase_CS"/>
</dbReference>
<sequence>MDKTDAVMKSAVMGPEAERLSMKEEGSAWRHYWTLAKMGIVNSNLLTAFAGYFLAASYTAGFQFTQNIHLLILTMLGIGLVMAGGCTINNYIDRDIDGKMERTRERPTATGHVQPKNVLAVGVLQAAVGLGLLVSVELVAAFIALVGFFVYVVLYSMWTKRTHSLNTIVGSISGAVPPLVGWAAVDPALHQYAWILFAIMFVWQPPHFLALAMKRCEEYRAAGIPMLPVVAGFEMTKRQIIVYVAALLPVSLLLFEFGAFYTTVTALLGAGWLVLGLAGFKMKDDVKWARLMFVYSLNYLTILFVLMIIIHI</sequence>
<evidence type="ECO:0000313" key="12">
    <source>
        <dbReference type="Proteomes" id="UP000242310"/>
    </source>
</evidence>
<evidence type="ECO:0000256" key="6">
    <source>
        <dbReference type="ARBA" id="ARBA00022989"/>
    </source>
</evidence>